<keyword evidence="5" id="KW-0963">Cytoplasm</keyword>
<accession>A0AAY5KSE9</accession>
<evidence type="ECO:0000256" key="14">
    <source>
        <dbReference type="ARBA" id="ARBA00037798"/>
    </source>
</evidence>
<dbReference type="KEGG" id="els:105012741"/>
<dbReference type="AlphaFoldDB" id="A0AAY5KSE9"/>
<evidence type="ECO:0000256" key="13">
    <source>
        <dbReference type="ARBA" id="ARBA00034105"/>
    </source>
</evidence>
<evidence type="ECO:0000256" key="7">
    <source>
        <dbReference type="ARBA" id="ARBA00022824"/>
    </source>
</evidence>
<organism evidence="17 18">
    <name type="scientific">Esox lucius</name>
    <name type="common">Northern pike</name>
    <dbReference type="NCBI Taxonomy" id="8010"/>
    <lineage>
        <taxon>Eukaryota</taxon>
        <taxon>Metazoa</taxon>
        <taxon>Chordata</taxon>
        <taxon>Craniata</taxon>
        <taxon>Vertebrata</taxon>
        <taxon>Euteleostomi</taxon>
        <taxon>Actinopterygii</taxon>
        <taxon>Neopterygii</taxon>
        <taxon>Teleostei</taxon>
        <taxon>Protacanthopterygii</taxon>
        <taxon>Esociformes</taxon>
        <taxon>Esocidae</taxon>
        <taxon>Esox</taxon>
    </lineage>
</organism>
<keyword evidence="7" id="KW-0256">Endoplasmic reticulum</keyword>
<feature type="compositionally biased region" description="Polar residues" evidence="16">
    <location>
        <begin position="172"/>
        <end position="181"/>
    </location>
</feature>
<dbReference type="GO" id="GO:2000300">
    <property type="term" value="P:regulation of synaptic vesicle exocytosis"/>
    <property type="evidence" value="ECO:0007669"/>
    <property type="project" value="TreeGrafter"/>
</dbReference>
<dbReference type="Pfam" id="PF04440">
    <property type="entry name" value="Dysbindin"/>
    <property type="match status" value="1"/>
</dbReference>
<dbReference type="GO" id="GO:0031175">
    <property type="term" value="P:neuron projection development"/>
    <property type="evidence" value="ECO:0007669"/>
    <property type="project" value="TreeGrafter"/>
</dbReference>
<dbReference type="GO" id="GO:0010008">
    <property type="term" value="C:endosome membrane"/>
    <property type="evidence" value="ECO:0007669"/>
    <property type="project" value="UniProtKB-SubCell"/>
</dbReference>
<sequence length="250" mass="27356">MSSPPGSSDGSQRNSYELDKAHAQKMTAQVKEAEPTQMKLKGVEPPHVKEAEPSQLTLKEAEMAQVKLKERQKYFEEAFQQDMDQYLSTGYLQINERRGPIGSFSSMEVNVDMLEQMDLTDMSDQESFDVFLHSGGEENSAASPILGPEGDSFTTELSLRVPTQAELRHKLSSVSSTCTDNQDTEAGKDDDHNDSKERAGEGGGSQVPVVGAPPYISEVAPNLALAGRPPLQRQPRNQSLKHSDSTTQAT</sequence>
<evidence type="ECO:0000256" key="6">
    <source>
        <dbReference type="ARBA" id="ARBA00022753"/>
    </source>
</evidence>
<reference evidence="17 18" key="1">
    <citation type="submission" date="2020-02" db="EMBL/GenBank/DDBJ databases">
        <title>Esox lucius (northern pike) genome, fEsoLuc1, primary haplotype.</title>
        <authorList>
            <person name="Myers G."/>
            <person name="Karagic N."/>
            <person name="Meyer A."/>
            <person name="Pippel M."/>
            <person name="Reichard M."/>
            <person name="Winkler S."/>
            <person name="Tracey A."/>
            <person name="Sims Y."/>
            <person name="Howe K."/>
            <person name="Rhie A."/>
            <person name="Formenti G."/>
            <person name="Durbin R."/>
            <person name="Fedrigo O."/>
            <person name="Jarvis E.D."/>
        </authorList>
    </citation>
    <scope>NUCLEOTIDE SEQUENCE [LARGE SCALE GENOMIC DNA]</scope>
</reference>
<dbReference type="GO" id="GO:0005783">
    <property type="term" value="C:endoplasmic reticulum"/>
    <property type="evidence" value="ECO:0007669"/>
    <property type="project" value="UniProtKB-SubCell"/>
</dbReference>
<dbReference type="InterPro" id="IPR007531">
    <property type="entry name" value="Dysbindin"/>
</dbReference>
<evidence type="ECO:0000313" key="17">
    <source>
        <dbReference type="Ensembl" id="ENSELUP00000091235.1"/>
    </source>
</evidence>
<reference evidence="17" key="3">
    <citation type="submission" date="2025-09" db="UniProtKB">
        <authorList>
            <consortium name="Ensembl"/>
        </authorList>
    </citation>
    <scope>IDENTIFICATION</scope>
</reference>
<reference evidence="17" key="2">
    <citation type="submission" date="2025-08" db="UniProtKB">
        <authorList>
            <consortium name="Ensembl"/>
        </authorList>
    </citation>
    <scope>IDENTIFICATION</scope>
</reference>
<evidence type="ECO:0000256" key="16">
    <source>
        <dbReference type="SAM" id="MobiDB-lite"/>
    </source>
</evidence>
<protein>
    <recommendedName>
        <fullName evidence="19">Dystrobrevin binding protein 1b</fullName>
    </recommendedName>
</protein>
<feature type="compositionally biased region" description="Basic and acidic residues" evidence="16">
    <location>
        <begin position="41"/>
        <end position="52"/>
    </location>
</feature>
<feature type="compositionally biased region" description="Polar residues" evidence="16">
    <location>
        <begin position="234"/>
        <end position="250"/>
    </location>
</feature>
<dbReference type="PANTHER" id="PTHR16294:SF5">
    <property type="entry name" value="DYSBINDIN"/>
    <property type="match status" value="1"/>
</dbReference>
<evidence type="ECO:0000256" key="9">
    <source>
        <dbReference type="ARBA" id="ARBA00023054"/>
    </source>
</evidence>
<evidence type="ECO:0000313" key="18">
    <source>
        <dbReference type="Proteomes" id="UP000265140"/>
    </source>
</evidence>
<comment type="subcellular location">
    <subcellularLocation>
        <location evidence="15">Cytoplasmic vesicle</location>
        <location evidence="15">Secretory vesicle</location>
        <location evidence="15">Synaptic vesicle membrane</location>
        <topology evidence="15">Peripheral membrane protein</topology>
        <orientation evidence="15">Cytoplasmic side</orientation>
    </subcellularLocation>
    <subcellularLocation>
        <location evidence="3">Endoplasmic reticulum</location>
    </subcellularLocation>
    <subcellularLocation>
        <location evidence="2">Endosome membrane</location>
        <topology evidence="2">Peripheral membrane protein</topology>
        <orientation evidence="2">Cytoplasmic side</orientation>
    </subcellularLocation>
    <subcellularLocation>
        <location evidence="14">Melanosome membrane</location>
        <topology evidence="14">Peripheral membrane protein</topology>
        <orientation evidence="14">Cytoplasmic side</orientation>
    </subcellularLocation>
    <subcellularLocation>
        <location evidence="1">Nucleus</location>
    </subcellularLocation>
    <subcellularLocation>
        <location evidence="13">Postsynaptic density</location>
    </subcellularLocation>
</comment>
<evidence type="ECO:0000256" key="4">
    <source>
        <dbReference type="ARBA" id="ARBA00008686"/>
    </source>
</evidence>
<keyword evidence="10" id="KW-0472">Membrane</keyword>
<keyword evidence="9" id="KW-0175">Coiled coil</keyword>
<dbReference type="Ensembl" id="ENSELUT00000110193.1">
    <property type="protein sequence ID" value="ENSELUP00000091235.1"/>
    <property type="gene ID" value="ENSELUG00000043150.1"/>
</dbReference>
<evidence type="ECO:0008006" key="19">
    <source>
        <dbReference type="Google" id="ProtNLM"/>
    </source>
</evidence>
<keyword evidence="8" id="KW-0770">Synapse</keyword>
<name>A0AAY5KSE9_ESOLU</name>
<evidence type="ECO:0000256" key="5">
    <source>
        <dbReference type="ARBA" id="ARBA00022490"/>
    </source>
</evidence>
<keyword evidence="6" id="KW-0967">Endosome</keyword>
<dbReference type="GO" id="GO:0060155">
    <property type="term" value="P:platelet dense granule organization"/>
    <property type="evidence" value="ECO:0007669"/>
    <property type="project" value="TreeGrafter"/>
</dbReference>
<dbReference type="GO" id="GO:0048490">
    <property type="term" value="P:anterograde synaptic vesicle transport"/>
    <property type="evidence" value="ECO:0007669"/>
    <property type="project" value="TreeGrafter"/>
</dbReference>
<dbReference type="GO" id="GO:1904115">
    <property type="term" value="C:axon cytoplasm"/>
    <property type="evidence" value="ECO:0007669"/>
    <property type="project" value="GOC"/>
</dbReference>
<evidence type="ECO:0000256" key="2">
    <source>
        <dbReference type="ARBA" id="ARBA00004125"/>
    </source>
</evidence>
<dbReference type="GO" id="GO:0031083">
    <property type="term" value="C:BLOC-1 complex"/>
    <property type="evidence" value="ECO:0007669"/>
    <property type="project" value="TreeGrafter"/>
</dbReference>
<dbReference type="Proteomes" id="UP000265140">
    <property type="component" value="Chromosome 10"/>
</dbReference>
<evidence type="ECO:0000256" key="11">
    <source>
        <dbReference type="ARBA" id="ARBA00023242"/>
    </source>
</evidence>
<evidence type="ECO:0000256" key="3">
    <source>
        <dbReference type="ARBA" id="ARBA00004240"/>
    </source>
</evidence>
<evidence type="ECO:0000256" key="10">
    <source>
        <dbReference type="ARBA" id="ARBA00023136"/>
    </source>
</evidence>
<feature type="compositionally biased region" description="Basic and acidic residues" evidence="16">
    <location>
        <begin position="185"/>
        <end position="200"/>
    </location>
</feature>
<dbReference type="RefSeq" id="XP_010872096.1">
    <property type="nucleotide sequence ID" value="XM_010873794.4"/>
</dbReference>
<dbReference type="GO" id="GO:0005886">
    <property type="term" value="C:plasma membrane"/>
    <property type="evidence" value="ECO:0007669"/>
    <property type="project" value="TreeGrafter"/>
</dbReference>
<evidence type="ECO:0000256" key="12">
    <source>
        <dbReference type="ARBA" id="ARBA00023329"/>
    </source>
</evidence>
<evidence type="ECO:0000256" key="1">
    <source>
        <dbReference type="ARBA" id="ARBA00004123"/>
    </source>
</evidence>
<dbReference type="GO" id="GO:0014069">
    <property type="term" value="C:postsynaptic density"/>
    <property type="evidence" value="ECO:0007669"/>
    <property type="project" value="UniProtKB-SubCell"/>
</dbReference>
<dbReference type="GeneID" id="105012741"/>
<feature type="region of interest" description="Disordered" evidence="16">
    <location>
        <begin position="1"/>
        <end position="55"/>
    </location>
</feature>
<evidence type="ECO:0000256" key="15">
    <source>
        <dbReference type="ARBA" id="ARBA00037838"/>
    </source>
</evidence>
<proteinExistence type="inferred from homology"/>
<dbReference type="GO" id="GO:0005634">
    <property type="term" value="C:nucleus"/>
    <property type="evidence" value="ECO:0007669"/>
    <property type="project" value="UniProtKB-SubCell"/>
</dbReference>
<dbReference type="CTD" id="556784"/>
<keyword evidence="18" id="KW-1185">Reference proteome</keyword>
<keyword evidence="12" id="KW-0968">Cytoplasmic vesicle</keyword>
<keyword evidence="11" id="KW-0539">Nucleus</keyword>
<evidence type="ECO:0000256" key="8">
    <source>
        <dbReference type="ARBA" id="ARBA00023018"/>
    </source>
</evidence>
<dbReference type="GO" id="GO:0030672">
    <property type="term" value="C:synaptic vesicle membrane"/>
    <property type="evidence" value="ECO:0007669"/>
    <property type="project" value="UniProtKB-SubCell"/>
</dbReference>
<dbReference type="GeneTree" id="ENSGT00940000156479"/>
<feature type="region of interest" description="Disordered" evidence="16">
    <location>
        <begin position="168"/>
        <end position="250"/>
    </location>
</feature>
<dbReference type="PANTHER" id="PTHR16294">
    <property type="entry name" value="DYSTROBREVIN BINDING PROTEIN 1 DYSBINDIN"/>
    <property type="match status" value="1"/>
</dbReference>
<comment type="similarity">
    <text evidence="4">Belongs to the dysbindin family.</text>
</comment>
<dbReference type="GO" id="GO:0033162">
    <property type="term" value="C:melanosome membrane"/>
    <property type="evidence" value="ECO:0007669"/>
    <property type="project" value="UniProtKB-SubCell"/>
</dbReference>
<feature type="compositionally biased region" description="Polar residues" evidence="16">
    <location>
        <begin position="1"/>
        <end position="15"/>
    </location>
</feature>